<comment type="caution">
    <text evidence="1">The sequence shown here is derived from an EMBL/GenBank/DDBJ whole genome shotgun (WGS) entry which is preliminary data.</text>
</comment>
<reference evidence="1 2" key="1">
    <citation type="submission" date="2007-04" db="EMBL/GenBank/DDBJ databases">
        <authorList>
            <person name="Fulton L."/>
            <person name="Clifton S."/>
            <person name="Fulton B."/>
            <person name="Xu J."/>
            <person name="Minx P."/>
            <person name="Pepin K.H."/>
            <person name="Johnson M."/>
            <person name="Thiruvilangam P."/>
            <person name="Bhonagiri V."/>
            <person name="Nash W.E."/>
            <person name="Mardis E.R."/>
            <person name="Wilson R.K."/>
        </authorList>
    </citation>
    <scope>NUCLEOTIDE SEQUENCE [LARGE SCALE GENOMIC DNA]</scope>
    <source>
        <strain evidence="1 2">ATCC 29149</strain>
    </source>
</reference>
<protein>
    <submittedName>
        <fullName evidence="1">Uncharacterized protein</fullName>
    </submittedName>
</protein>
<dbReference type="EMBL" id="AAYG02000011">
    <property type="protein sequence ID" value="EDN78106.1"/>
    <property type="molecule type" value="Genomic_DNA"/>
</dbReference>
<dbReference type="Proteomes" id="UP000004410">
    <property type="component" value="Unassembled WGS sequence"/>
</dbReference>
<name>A7B1I4_MEDG7</name>
<accession>A7B1I4</accession>
<gene>
    <name evidence="1" type="ORF">RUMGNA_01410</name>
</gene>
<evidence type="ECO:0000313" key="1">
    <source>
        <dbReference type="EMBL" id="EDN78106.1"/>
    </source>
</evidence>
<organism evidence="1 2">
    <name type="scientific">Mediterraneibacter gnavus (strain ATCC 29149 / DSM 114966 / JCM 6515 / VPI C7-9)</name>
    <name type="common">Ruminococcus gnavus</name>
    <dbReference type="NCBI Taxonomy" id="411470"/>
    <lineage>
        <taxon>Bacteria</taxon>
        <taxon>Bacillati</taxon>
        <taxon>Bacillota</taxon>
        <taxon>Clostridia</taxon>
        <taxon>Lachnospirales</taxon>
        <taxon>Lachnospiraceae</taxon>
        <taxon>Mediterraneibacter</taxon>
    </lineage>
</organism>
<reference evidence="1 2" key="2">
    <citation type="submission" date="2007-06" db="EMBL/GenBank/DDBJ databases">
        <title>Draft genome sequence of Ruminococcus gnavus (ATCC 29149).</title>
        <authorList>
            <person name="Sudarsanam P."/>
            <person name="Ley R."/>
            <person name="Guruge J."/>
            <person name="Turnbaugh P.J."/>
            <person name="Mahowald M."/>
            <person name="Liep D."/>
            <person name="Gordon J."/>
        </authorList>
    </citation>
    <scope>NUCLEOTIDE SEQUENCE [LARGE SCALE GENOMIC DNA]</scope>
    <source>
        <strain evidence="1 2">ATCC 29149</strain>
    </source>
</reference>
<dbReference type="AlphaFoldDB" id="A7B1I4"/>
<dbReference type="PaxDb" id="411470-RUMGNA_01410"/>
<sequence length="37" mass="4687">MPEPKMDIGFLYFKFYKIRNFMEEHREKNIQKSVNDY</sequence>
<evidence type="ECO:0000313" key="2">
    <source>
        <dbReference type="Proteomes" id="UP000004410"/>
    </source>
</evidence>
<proteinExistence type="predicted"/>